<sequence>MAHPPDVIRRAPACPTGTTGAPVTAASRASPVRNGSGGFSPASRRGGIRPSAYSITGRPEARATAAWSRAAAARADPRCTGTCPSRDSARPRPGIRHSPAVASTTGSTAIRRRSAARTSAGSAREVWFTTRMLPGSIRASGSAVTVNRPKNGTTWAARRLSTRSP</sequence>
<feature type="compositionally biased region" description="Low complexity" evidence="1">
    <location>
        <begin position="62"/>
        <end position="74"/>
    </location>
</feature>
<organism evidence="2 3">
    <name type="scientific">Streptomyces gulbargensis</name>
    <dbReference type="NCBI Taxonomy" id="364901"/>
    <lineage>
        <taxon>Bacteria</taxon>
        <taxon>Bacillati</taxon>
        <taxon>Actinomycetota</taxon>
        <taxon>Actinomycetes</taxon>
        <taxon>Kitasatosporales</taxon>
        <taxon>Streptomycetaceae</taxon>
        <taxon>Streptomyces</taxon>
    </lineage>
</organism>
<accession>A0ABP7MGK0</accession>
<feature type="compositionally biased region" description="Polar residues" evidence="1">
    <location>
        <begin position="142"/>
        <end position="154"/>
    </location>
</feature>
<comment type="caution">
    <text evidence="2">The sequence shown here is derived from an EMBL/GenBank/DDBJ whole genome shotgun (WGS) entry which is preliminary data.</text>
</comment>
<feature type="region of interest" description="Disordered" evidence="1">
    <location>
        <begin position="140"/>
        <end position="165"/>
    </location>
</feature>
<protein>
    <submittedName>
        <fullName evidence="2">Uncharacterized protein</fullName>
    </submittedName>
</protein>
<gene>
    <name evidence="2" type="ORF">GCM10022244_31700</name>
</gene>
<evidence type="ECO:0000256" key="1">
    <source>
        <dbReference type="SAM" id="MobiDB-lite"/>
    </source>
</evidence>
<dbReference type="EMBL" id="BAABAJ010000008">
    <property type="protein sequence ID" value="GAA3920189.1"/>
    <property type="molecule type" value="Genomic_DNA"/>
</dbReference>
<evidence type="ECO:0000313" key="3">
    <source>
        <dbReference type="Proteomes" id="UP001501000"/>
    </source>
</evidence>
<name>A0ABP7MGK0_9ACTN</name>
<reference evidence="3" key="1">
    <citation type="journal article" date="2019" name="Int. J. Syst. Evol. Microbiol.">
        <title>The Global Catalogue of Microorganisms (GCM) 10K type strain sequencing project: providing services to taxonomists for standard genome sequencing and annotation.</title>
        <authorList>
            <consortium name="The Broad Institute Genomics Platform"/>
            <consortium name="The Broad Institute Genome Sequencing Center for Infectious Disease"/>
            <person name="Wu L."/>
            <person name="Ma J."/>
        </authorList>
    </citation>
    <scope>NUCLEOTIDE SEQUENCE [LARGE SCALE GENOMIC DNA]</scope>
    <source>
        <strain evidence="3">JCM 16956</strain>
    </source>
</reference>
<proteinExistence type="predicted"/>
<feature type="compositionally biased region" description="Low complexity" evidence="1">
    <location>
        <begin position="11"/>
        <end position="26"/>
    </location>
</feature>
<feature type="region of interest" description="Disordered" evidence="1">
    <location>
        <begin position="1"/>
        <end position="125"/>
    </location>
</feature>
<dbReference type="Proteomes" id="UP001501000">
    <property type="component" value="Unassembled WGS sequence"/>
</dbReference>
<keyword evidence="3" id="KW-1185">Reference proteome</keyword>
<evidence type="ECO:0000313" key="2">
    <source>
        <dbReference type="EMBL" id="GAA3920189.1"/>
    </source>
</evidence>